<feature type="domain" description="C2" evidence="1">
    <location>
        <begin position="1"/>
        <end position="115"/>
    </location>
</feature>
<dbReference type="SUPFAM" id="SSF49562">
    <property type="entry name" value="C2 domain (Calcium/lipid-binding domain, CaLB)"/>
    <property type="match status" value="1"/>
</dbReference>
<protein>
    <recommendedName>
        <fullName evidence="1">C2 domain-containing protein</fullName>
    </recommendedName>
</protein>
<evidence type="ECO:0000313" key="2">
    <source>
        <dbReference type="EMBL" id="ETW04111.1"/>
    </source>
</evidence>
<dbReference type="EMBL" id="KI913958">
    <property type="protein sequence ID" value="ETW04111.1"/>
    <property type="molecule type" value="Genomic_DNA"/>
</dbReference>
<dbReference type="GeneID" id="20081521"/>
<organism evidence="2">
    <name type="scientific">Aphanomyces invadans</name>
    <dbReference type="NCBI Taxonomy" id="157072"/>
    <lineage>
        <taxon>Eukaryota</taxon>
        <taxon>Sar</taxon>
        <taxon>Stramenopiles</taxon>
        <taxon>Oomycota</taxon>
        <taxon>Saprolegniomycetes</taxon>
        <taxon>Saprolegniales</taxon>
        <taxon>Verrucalvaceae</taxon>
        <taxon>Aphanomyces</taxon>
    </lineage>
</organism>
<evidence type="ECO:0000259" key="1">
    <source>
        <dbReference type="PROSITE" id="PS50004"/>
    </source>
</evidence>
<proteinExistence type="predicted"/>
<dbReference type="SMART" id="SM00239">
    <property type="entry name" value="C2"/>
    <property type="match status" value="1"/>
</dbReference>
<dbReference type="AlphaFoldDB" id="A0A024UCG2"/>
<dbReference type="CDD" id="cd00030">
    <property type="entry name" value="C2"/>
    <property type="match status" value="1"/>
</dbReference>
<dbReference type="RefSeq" id="XP_008867067.1">
    <property type="nucleotide sequence ID" value="XM_008868845.1"/>
</dbReference>
<dbReference type="VEuPathDB" id="FungiDB:H310_04471"/>
<dbReference type="InterPro" id="IPR000008">
    <property type="entry name" value="C2_dom"/>
</dbReference>
<dbReference type="OrthoDB" id="270970at2759"/>
<name>A0A024UCG2_9STRA</name>
<dbReference type="Gene3D" id="2.60.40.150">
    <property type="entry name" value="C2 domain"/>
    <property type="match status" value="1"/>
</dbReference>
<accession>A0A024UCG2</accession>
<dbReference type="InterPro" id="IPR035892">
    <property type="entry name" value="C2_domain_sf"/>
</dbReference>
<dbReference type="PROSITE" id="PS50004">
    <property type="entry name" value="C2"/>
    <property type="match status" value="1"/>
</dbReference>
<dbReference type="Pfam" id="PF00168">
    <property type="entry name" value="C2"/>
    <property type="match status" value="1"/>
</dbReference>
<reference evidence="2" key="1">
    <citation type="submission" date="2013-12" db="EMBL/GenBank/DDBJ databases">
        <title>The Genome Sequence of Aphanomyces invadans NJM9701.</title>
        <authorList>
            <consortium name="The Broad Institute Genomics Platform"/>
            <person name="Russ C."/>
            <person name="Tyler B."/>
            <person name="van West P."/>
            <person name="Dieguez-Uribeondo J."/>
            <person name="Young S.K."/>
            <person name="Zeng Q."/>
            <person name="Gargeya S."/>
            <person name="Fitzgerald M."/>
            <person name="Abouelleil A."/>
            <person name="Alvarado L."/>
            <person name="Chapman S.B."/>
            <person name="Gainer-Dewar J."/>
            <person name="Goldberg J."/>
            <person name="Griggs A."/>
            <person name="Gujja S."/>
            <person name="Hansen M."/>
            <person name="Howarth C."/>
            <person name="Imamovic A."/>
            <person name="Ireland A."/>
            <person name="Larimer J."/>
            <person name="McCowan C."/>
            <person name="Murphy C."/>
            <person name="Pearson M."/>
            <person name="Poon T.W."/>
            <person name="Priest M."/>
            <person name="Roberts A."/>
            <person name="Saif S."/>
            <person name="Shea T."/>
            <person name="Sykes S."/>
            <person name="Wortman J."/>
            <person name="Nusbaum C."/>
            <person name="Birren B."/>
        </authorList>
    </citation>
    <scope>NUCLEOTIDE SEQUENCE [LARGE SCALE GENOMIC DNA]</scope>
    <source>
        <strain evidence="2">NJM9701</strain>
    </source>
</reference>
<sequence length="286" mass="32601">MDRQQQVRIHVKRVVDIPPDMGILGSCSCDPYVVMELRGVHKTPRPYVTKVVPFTVNPTWTGEVYVVTMSETERERCILRVSVFDHNDVIPDELVGEAHIHLGDIPIGIHLPQCTTHTFPVITSASRRRRRPSPVHSAHIELAFDIITLSSKDKDATIQLEVWEHQRFSIVRREWSKEYLDLPPADPYPWTKCSDDHTQDPTTAIGGFHMADTTAPIPPGFVSHVGWVYDIRLGDENGWQYARSFKGPWHRRDSATMHVRKRLWINSCTKAPKVDADKGLQQADSS</sequence>
<gene>
    <name evidence="2" type="ORF">H310_04471</name>
</gene>